<name>A0A1G6WEP9_9SPHI</name>
<sequence>MKLSNDELMWINERMKIYDIKFQEIYNEILDHIITAIEEKRTNGDKRDILEVFQNVVDDHFGGYVGIENLSLEQEKIYLKSVKTAWMRSFKYYLNWPMLAFTVAAVLLSFQLPNVKFVRAFLLVGIFLLAFSPMVYAQIALAGKFRTIKGKKSILKGHLLTRTMIPATVLNSMIYMPQFFFIWNDNENYWSNFKHIPVAFFVPVLMLFVLLNLTAIRYCKEVIAAKSLL</sequence>
<feature type="transmembrane region" description="Helical" evidence="1">
    <location>
        <begin position="163"/>
        <end position="183"/>
    </location>
</feature>
<keyword evidence="1" id="KW-0472">Membrane</keyword>
<evidence type="ECO:0000313" key="2">
    <source>
        <dbReference type="EMBL" id="SDD63717.1"/>
    </source>
</evidence>
<reference evidence="2 3" key="1">
    <citation type="submission" date="2016-10" db="EMBL/GenBank/DDBJ databases">
        <authorList>
            <person name="de Groot N.N."/>
        </authorList>
    </citation>
    <scope>NUCLEOTIDE SEQUENCE [LARGE SCALE GENOMIC DNA]</scope>
    <source>
        <strain evidence="2 3">47C3B</strain>
    </source>
</reference>
<dbReference type="RefSeq" id="WP_091145542.1">
    <property type="nucleotide sequence ID" value="NZ_FNAI01000002.1"/>
</dbReference>
<dbReference type="EMBL" id="FNAI01000002">
    <property type="protein sequence ID" value="SDD63717.1"/>
    <property type="molecule type" value="Genomic_DNA"/>
</dbReference>
<dbReference type="AlphaFoldDB" id="A0A1G6WEP9"/>
<accession>A0A1G6WEP9</accession>
<evidence type="ECO:0000313" key="3">
    <source>
        <dbReference type="Proteomes" id="UP000199072"/>
    </source>
</evidence>
<feature type="transmembrane region" description="Helical" evidence="1">
    <location>
        <begin position="118"/>
        <end position="142"/>
    </location>
</feature>
<keyword evidence="1" id="KW-0812">Transmembrane</keyword>
<feature type="transmembrane region" description="Helical" evidence="1">
    <location>
        <begin position="93"/>
        <end position="112"/>
    </location>
</feature>
<feature type="transmembrane region" description="Helical" evidence="1">
    <location>
        <begin position="195"/>
        <end position="216"/>
    </location>
</feature>
<keyword evidence="1" id="KW-1133">Transmembrane helix</keyword>
<dbReference type="Proteomes" id="UP000199072">
    <property type="component" value="Unassembled WGS sequence"/>
</dbReference>
<protein>
    <submittedName>
        <fullName evidence="2">Uncharacterized protein</fullName>
    </submittedName>
</protein>
<proteinExistence type="predicted"/>
<keyword evidence="3" id="KW-1185">Reference proteome</keyword>
<organism evidence="2 3">
    <name type="scientific">Mucilaginibacter pineti</name>
    <dbReference type="NCBI Taxonomy" id="1391627"/>
    <lineage>
        <taxon>Bacteria</taxon>
        <taxon>Pseudomonadati</taxon>
        <taxon>Bacteroidota</taxon>
        <taxon>Sphingobacteriia</taxon>
        <taxon>Sphingobacteriales</taxon>
        <taxon>Sphingobacteriaceae</taxon>
        <taxon>Mucilaginibacter</taxon>
    </lineage>
</organism>
<dbReference type="OrthoDB" id="949461at2"/>
<gene>
    <name evidence="2" type="ORF">SAMN05216464_102138</name>
</gene>
<dbReference type="STRING" id="1391627.SAMN05216464_102138"/>
<evidence type="ECO:0000256" key="1">
    <source>
        <dbReference type="SAM" id="Phobius"/>
    </source>
</evidence>